<dbReference type="GeneID" id="9826488"/>
<dbReference type="InterPro" id="IPR002083">
    <property type="entry name" value="MATH/TRAF_dom"/>
</dbReference>
<dbReference type="CDD" id="cd00121">
    <property type="entry name" value="MATH"/>
    <property type="match status" value="1"/>
</dbReference>
<evidence type="ECO:0000259" key="2">
    <source>
        <dbReference type="PROSITE" id="PS50144"/>
    </source>
</evidence>
<dbReference type="PROSITE" id="PS50097">
    <property type="entry name" value="BTB"/>
    <property type="match status" value="1"/>
</dbReference>
<evidence type="ECO:0008006" key="5">
    <source>
        <dbReference type="Google" id="ProtNLM"/>
    </source>
</evidence>
<dbReference type="RefSeq" id="XP_053590456.1">
    <property type="nucleotide sequence ID" value="XM_053726262.1"/>
</dbReference>
<protein>
    <recommendedName>
        <fullName evidence="5">BTB domain-containing protein</fullName>
    </recommendedName>
</protein>
<dbReference type="Gene3D" id="2.60.210.10">
    <property type="entry name" value="Apoptosis, Tumor Necrosis Factor Receptor Associated Protein 2, Chain A"/>
    <property type="match status" value="1"/>
</dbReference>
<dbReference type="InterPro" id="IPR011333">
    <property type="entry name" value="SKP1/BTB/POZ_sf"/>
</dbReference>
<dbReference type="Pfam" id="PF00917">
    <property type="entry name" value="MATH"/>
    <property type="match status" value="1"/>
</dbReference>
<proteinExistence type="predicted"/>
<dbReference type="SMART" id="SM00225">
    <property type="entry name" value="BTB"/>
    <property type="match status" value="1"/>
</dbReference>
<name>A0A6A5HI50_CAERE</name>
<dbReference type="KEGG" id="crq:GCK72_007507"/>
<dbReference type="Gene3D" id="3.30.710.10">
    <property type="entry name" value="Potassium Channel Kv1.1, Chain A"/>
    <property type="match status" value="1"/>
</dbReference>
<dbReference type="InterPro" id="IPR052664">
    <property type="entry name" value="BTB-MATH_domain_protein"/>
</dbReference>
<feature type="domain" description="BTB" evidence="1">
    <location>
        <begin position="147"/>
        <end position="204"/>
    </location>
</feature>
<dbReference type="CTD" id="9826488"/>
<feature type="domain" description="MATH" evidence="2">
    <location>
        <begin position="1"/>
        <end position="123"/>
    </location>
</feature>
<sequence length="302" mass="34860">METSVKKFVMKNVVGGVMNIARFEEVSLDEDHFDISWRLNLSRKGDFFTLTLSCFLPTVETEVEAEIALKIISENGKSLTFELDYTALFLWWDRSYEWKDFISRKKLDEEYIVADTVTIEAHVTITKMTGFGKEDLRKFDESIKKFSDVVIVVKNRKFYLLKMFLGLQSSYFGSLLLGKESKKSEIVLNDINPEDFQNFLELIHGEDSINSYTVDGILHLADMYDSPTAIKRCEEFLLKDTKKTLKSKLEMSTRYKLKLLKEKCLSEVETVADIRSVLLQNISQMETSVLAALLQKSLDLQN</sequence>
<evidence type="ECO:0000259" key="1">
    <source>
        <dbReference type="PROSITE" id="PS50097"/>
    </source>
</evidence>
<dbReference type="SMART" id="SM00061">
    <property type="entry name" value="MATH"/>
    <property type="match status" value="1"/>
</dbReference>
<dbReference type="PANTHER" id="PTHR22743">
    <property type="entry name" value="MEPRIN/TRAF-LIKE MATH FAMILY-C.ELEGANS"/>
    <property type="match status" value="1"/>
</dbReference>
<dbReference type="Pfam" id="PF00651">
    <property type="entry name" value="BTB"/>
    <property type="match status" value="1"/>
</dbReference>
<dbReference type="InterPro" id="IPR008974">
    <property type="entry name" value="TRAF-like"/>
</dbReference>
<dbReference type="SUPFAM" id="SSF49599">
    <property type="entry name" value="TRAF domain-like"/>
    <property type="match status" value="1"/>
</dbReference>
<dbReference type="AlphaFoldDB" id="A0A6A5HI50"/>
<evidence type="ECO:0000313" key="4">
    <source>
        <dbReference type="Proteomes" id="UP000483820"/>
    </source>
</evidence>
<gene>
    <name evidence="3" type="ORF">GCK72_007507</name>
</gene>
<dbReference type="InterPro" id="IPR000210">
    <property type="entry name" value="BTB/POZ_dom"/>
</dbReference>
<dbReference type="PROSITE" id="PS50144">
    <property type="entry name" value="MATH"/>
    <property type="match status" value="1"/>
</dbReference>
<reference evidence="3 4" key="1">
    <citation type="submission" date="2019-12" db="EMBL/GenBank/DDBJ databases">
        <title>Chromosome-level assembly of the Caenorhabditis remanei genome.</title>
        <authorList>
            <person name="Teterina A.A."/>
            <person name="Willis J.H."/>
            <person name="Phillips P.C."/>
        </authorList>
    </citation>
    <scope>NUCLEOTIDE SEQUENCE [LARGE SCALE GENOMIC DNA]</scope>
    <source>
        <strain evidence="3 4">PX506</strain>
        <tissue evidence="3">Whole organism</tissue>
    </source>
</reference>
<organism evidence="3 4">
    <name type="scientific">Caenorhabditis remanei</name>
    <name type="common">Caenorhabditis vulgaris</name>
    <dbReference type="NCBI Taxonomy" id="31234"/>
    <lineage>
        <taxon>Eukaryota</taxon>
        <taxon>Metazoa</taxon>
        <taxon>Ecdysozoa</taxon>
        <taxon>Nematoda</taxon>
        <taxon>Chromadorea</taxon>
        <taxon>Rhabditida</taxon>
        <taxon>Rhabditina</taxon>
        <taxon>Rhabditomorpha</taxon>
        <taxon>Rhabditoidea</taxon>
        <taxon>Rhabditidae</taxon>
        <taxon>Peloderinae</taxon>
        <taxon>Caenorhabditis</taxon>
    </lineage>
</organism>
<evidence type="ECO:0000313" key="3">
    <source>
        <dbReference type="EMBL" id="KAF1767548.1"/>
    </source>
</evidence>
<dbReference type="EMBL" id="WUAV01000002">
    <property type="protein sequence ID" value="KAF1767548.1"/>
    <property type="molecule type" value="Genomic_DNA"/>
</dbReference>
<dbReference type="SUPFAM" id="SSF54695">
    <property type="entry name" value="POZ domain"/>
    <property type="match status" value="1"/>
</dbReference>
<dbReference type="PANTHER" id="PTHR22743:SF165">
    <property type="entry name" value="BTB AND MATH DOMAIN CONTAINING-RELATED"/>
    <property type="match status" value="1"/>
</dbReference>
<dbReference type="CDD" id="cd18186">
    <property type="entry name" value="BTB_POZ_ZBTB_KLHL-like"/>
    <property type="match status" value="1"/>
</dbReference>
<comment type="caution">
    <text evidence="3">The sequence shown here is derived from an EMBL/GenBank/DDBJ whole genome shotgun (WGS) entry which is preliminary data.</text>
</comment>
<dbReference type="Proteomes" id="UP000483820">
    <property type="component" value="Chromosome II"/>
</dbReference>
<accession>A0A6A5HI50</accession>